<accession>A0ABN9Y5S2</accession>
<comment type="caution">
    <text evidence="5">The sequence shown here is derived from an EMBL/GenBank/DDBJ whole genome shotgun (WGS) entry which is preliminary data.</text>
</comment>
<reference evidence="5" key="1">
    <citation type="submission" date="2023-10" db="EMBL/GenBank/DDBJ databases">
        <authorList>
            <person name="Chen Y."/>
            <person name="Shah S."/>
            <person name="Dougan E. K."/>
            <person name="Thang M."/>
            <person name="Chan C."/>
        </authorList>
    </citation>
    <scope>NUCLEOTIDE SEQUENCE [LARGE SCALE GENOMIC DNA]</scope>
</reference>
<protein>
    <recommendedName>
        <fullName evidence="4">RING-type domain-containing protein</fullName>
    </recommendedName>
</protein>
<dbReference type="SUPFAM" id="SSF57850">
    <property type="entry name" value="RING/U-box"/>
    <property type="match status" value="1"/>
</dbReference>
<evidence type="ECO:0000256" key="3">
    <source>
        <dbReference type="SAM" id="Phobius"/>
    </source>
</evidence>
<evidence type="ECO:0000256" key="2">
    <source>
        <dbReference type="SAM" id="MobiDB-lite"/>
    </source>
</evidence>
<sequence>GGSVAVAWILGGEVSVRVVRAGGALVPPGAPAAASGNRSGSRAEARVHPLDFDGGFAVVWSSWGQDGDGWGVFARLFGADATPISQEVQVNDQWRQFQWHPQLTTCAGSLWVLWTNSSGSGCGSQCDTGPLLRQLAANSSCPSGVAASREAPSKEGAAPLAAALACQGSSASAVAFALERGSVEGTLAVERSSFAAAPAEALPCLPAAPAGGAAAAPSSLVVGPPAPLPTRPGAAARAGAPAPLGVGTAAARRLLQADAPEEIAIYAGPQYLAALQLDGGTLDLQLLDHASDRAWDSRTLAKGARRVAAAWDADGEGGQPVLLVCWLSGGAVPLQDATGFRCAHVGLPWMMEGNGLGLAGSLAVVLGCVLVALCCLRTVRCSALGAHARALAARLSGVRSAASARASALLRRPSGRPRVRGGGRQHARELRAQLAQLGPVGALDGEGGGAAADEGRAPGPAAPPAPGPPAEPQGTCGVCRCPVAIWVAFRPCGHTACRDCVAQLVDSSQRCNVCRQEIEGVLPVYL</sequence>
<keyword evidence="1" id="KW-0862">Zinc</keyword>
<keyword evidence="1" id="KW-0479">Metal-binding</keyword>
<organism evidence="5 6">
    <name type="scientific">Prorocentrum cordatum</name>
    <dbReference type="NCBI Taxonomy" id="2364126"/>
    <lineage>
        <taxon>Eukaryota</taxon>
        <taxon>Sar</taxon>
        <taxon>Alveolata</taxon>
        <taxon>Dinophyceae</taxon>
        <taxon>Prorocentrales</taxon>
        <taxon>Prorocentraceae</taxon>
        <taxon>Prorocentrum</taxon>
    </lineage>
</organism>
<dbReference type="Proteomes" id="UP001189429">
    <property type="component" value="Unassembled WGS sequence"/>
</dbReference>
<name>A0ABN9Y5S2_9DINO</name>
<proteinExistence type="predicted"/>
<feature type="compositionally biased region" description="Pro residues" evidence="2">
    <location>
        <begin position="460"/>
        <end position="469"/>
    </location>
</feature>
<feature type="domain" description="RING-type" evidence="4">
    <location>
        <begin position="476"/>
        <end position="515"/>
    </location>
</feature>
<keyword evidence="3" id="KW-0472">Membrane</keyword>
<evidence type="ECO:0000259" key="4">
    <source>
        <dbReference type="PROSITE" id="PS50089"/>
    </source>
</evidence>
<gene>
    <name evidence="5" type="ORF">PCOR1329_LOCUS82358</name>
</gene>
<keyword evidence="3" id="KW-0812">Transmembrane</keyword>
<dbReference type="Gene3D" id="3.30.40.10">
    <property type="entry name" value="Zinc/RING finger domain, C3HC4 (zinc finger)"/>
    <property type="match status" value="1"/>
</dbReference>
<feature type="transmembrane region" description="Helical" evidence="3">
    <location>
        <begin position="356"/>
        <end position="379"/>
    </location>
</feature>
<dbReference type="PROSITE" id="PS50089">
    <property type="entry name" value="ZF_RING_2"/>
    <property type="match status" value="1"/>
</dbReference>
<dbReference type="InterPro" id="IPR001841">
    <property type="entry name" value="Znf_RING"/>
</dbReference>
<dbReference type="InterPro" id="IPR013083">
    <property type="entry name" value="Znf_RING/FYVE/PHD"/>
</dbReference>
<keyword evidence="6" id="KW-1185">Reference proteome</keyword>
<evidence type="ECO:0000313" key="5">
    <source>
        <dbReference type="EMBL" id="CAK0907296.1"/>
    </source>
</evidence>
<evidence type="ECO:0000313" key="6">
    <source>
        <dbReference type="Proteomes" id="UP001189429"/>
    </source>
</evidence>
<dbReference type="Pfam" id="PF13920">
    <property type="entry name" value="zf-C3HC4_3"/>
    <property type="match status" value="1"/>
</dbReference>
<dbReference type="EMBL" id="CAUYUJ010021837">
    <property type="protein sequence ID" value="CAK0907296.1"/>
    <property type="molecule type" value="Genomic_DNA"/>
</dbReference>
<feature type="region of interest" description="Disordered" evidence="2">
    <location>
        <begin position="447"/>
        <end position="469"/>
    </location>
</feature>
<feature type="non-terminal residue" evidence="5">
    <location>
        <position position="1"/>
    </location>
</feature>
<keyword evidence="1" id="KW-0863">Zinc-finger</keyword>
<keyword evidence="3" id="KW-1133">Transmembrane helix</keyword>
<evidence type="ECO:0000256" key="1">
    <source>
        <dbReference type="PROSITE-ProRule" id="PRU00175"/>
    </source>
</evidence>